<proteinExistence type="predicted"/>
<evidence type="ECO:0000313" key="1">
    <source>
        <dbReference type="EMBL" id="RRJ90098.1"/>
    </source>
</evidence>
<gene>
    <name evidence="1" type="ORF">EG240_09520</name>
</gene>
<dbReference type="SUPFAM" id="SSF50969">
    <property type="entry name" value="YVTN repeat-like/Quinoprotein amine dehydrogenase"/>
    <property type="match status" value="1"/>
</dbReference>
<dbReference type="OrthoDB" id="9803927at2"/>
<dbReference type="EMBL" id="RQVQ01000019">
    <property type="protein sequence ID" value="RRJ90098.1"/>
    <property type="molecule type" value="Genomic_DNA"/>
</dbReference>
<name>A0A3P3W6Q5_9FLAO</name>
<reference evidence="1 2" key="1">
    <citation type="submission" date="2018-11" db="EMBL/GenBank/DDBJ databases">
        <title>Flavobacterium sp. nov., YIM 102701-2 draft genome.</title>
        <authorList>
            <person name="Li G."/>
            <person name="Jiang Y."/>
        </authorList>
    </citation>
    <scope>NUCLEOTIDE SEQUENCE [LARGE SCALE GENOMIC DNA]</scope>
    <source>
        <strain evidence="1 2">YIM 102701-2</strain>
    </source>
</reference>
<dbReference type="Proteomes" id="UP000275719">
    <property type="component" value="Unassembled WGS sequence"/>
</dbReference>
<dbReference type="AlphaFoldDB" id="A0A3P3W6Q5"/>
<dbReference type="Gene3D" id="2.130.10.10">
    <property type="entry name" value="YVTN repeat-like/Quinoprotein amine dehydrogenase"/>
    <property type="match status" value="2"/>
</dbReference>
<dbReference type="InterPro" id="IPR015943">
    <property type="entry name" value="WD40/YVTN_repeat-like_dom_sf"/>
</dbReference>
<evidence type="ECO:0000313" key="2">
    <source>
        <dbReference type="Proteomes" id="UP000275719"/>
    </source>
</evidence>
<accession>A0A3P3W6Q5</accession>
<dbReference type="RefSeq" id="WP_125019165.1">
    <property type="nucleotide sequence ID" value="NZ_RQVQ01000019.1"/>
</dbReference>
<dbReference type="InterPro" id="IPR051200">
    <property type="entry name" value="Host-pathogen_enzymatic-act"/>
</dbReference>
<organism evidence="1 2">
    <name type="scientific">Paenimyroides tangerinum</name>
    <dbReference type="NCBI Taxonomy" id="2488728"/>
    <lineage>
        <taxon>Bacteria</taxon>
        <taxon>Pseudomonadati</taxon>
        <taxon>Bacteroidota</taxon>
        <taxon>Flavobacteriia</taxon>
        <taxon>Flavobacteriales</taxon>
        <taxon>Flavobacteriaceae</taxon>
        <taxon>Paenimyroides</taxon>
    </lineage>
</organism>
<sequence>MIFIFAFCVFTICSSCFSDGVKKIPDIVNVTNQDSAVNKNAQIKRDSFKELRLIKVIQSKVKNPKSELSVYESAVNSPKSATYSKDGKKIYVNSLEGYTTIVFDSKTLEKLKEIRHEFTHKNNNLFKNNENSVFDYKFKQKKEDYNHFLGKPVESCLSHDGKYLWVTYYRRDFDPKAESPSAIAIIDTKTDEIVRVIPSGPLPKMIACSNDNKFVAVTHWGDNTVGLIDVSSNNPFDFKYVAHIVVDYRLKMDFNSNVNRDSECGNCLRGTIFTPDSKKLFVAKMGGNGIAVIDVPTKEMEGTITGSSLNIRHLLINNNDLILSSNKFGVVQKGNLDEINSKDFDENKINEFSNWKSVKLGPGVRTIDVTKNGKYIFACVNNESKISVVDANSMTKISEIDVASFPVGMSLSPDETQLIVTSQGKSSTPNSGNTITVYEVVYH</sequence>
<dbReference type="PANTHER" id="PTHR47197:SF3">
    <property type="entry name" value="DIHYDRO-HEME D1 DEHYDROGENASE"/>
    <property type="match status" value="1"/>
</dbReference>
<comment type="caution">
    <text evidence="1">The sequence shown here is derived from an EMBL/GenBank/DDBJ whole genome shotgun (WGS) entry which is preliminary data.</text>
</comment>
<dbReference type="InterPro" id="IPR011044">
    <property type="entry name" value="Quino_amine_DH_bsu"/>
</dbReference>
<keyword evidence="2" id="KW-1185">Reference proteome</keyword>
<protein>
    <submittedName>
        <fullName evidence="1">Peptidoglycan-binding protein</fullName>
    </submittedName>
</protein>
<dbReference type="PANTHER" id="PTHR47197">
    <property type="entry name" value="PROTEIN NIRF"/>
    <property type="match status" value="1"/>
</dbReference>